<feature type="transmembrane region" description="Helical" evidence="7">
    <location>
        <begin position="36"/>
        <end position="60"/>
    </location>
</feature>
<reference evidence="9 10" key="1">
    <citation type="submission" date="2020-08" db="EMBL/GenBank/DDBJ databases">
        <title>A Genomic Blueprint of the Chicken Gut Microbiome.</title>
        <authorList>
            <person name="Gilroy R."/>
            <person name="Ravi A."/>
            <person name="Getino M."/>
            <person name="Pursley I."/>
            <person name="Horton D.L."/>
            <person name="Alikhan N.-F."/>
            <person name="Baker D."/>
            <person name="Gharbi K."/>
            <person name="Hall N."/>
            <person name="Watson M."/>
            <person name="Adriaenssens E.M."/>
            <person name="Foster-Nyarko E."/>
            <person name="Jarju S."/>
            <person name="Secka A."/>
            <person name="Antonio M."/>
            <person name="Oren A."/>
            <person name="Chaudhuri R."/>
            <person name="La Ragione R.M."/>
            <person name="Hildebrand F."/>
            <person name="Pallen M.J."/>
        </authorList>
    </citation>
    <scope>NUCLEOTIDE SEQUENCE [LARGE SCALE GENOMIC DNA]</scope>
    <source>
        <strain evidence="9 10">Sa3CUN1</strain>
    </source>
</reference>
<dbReference type="EMBL" id="JACSQZ010000050">
    <property type="protein sequence ID" value="MBD7915915.1"/>
    <property type="molecule type" value="Genomic_DNA"/>
</dbReference>
<evidence type="ECO:0000256" key="6">
    <source>
        <dbReference type="ARBA" id="ARBA00023136"/>
    </source>
</evidence>
<evidence type="ECO:0000256" key="1">
    <source>
        <dbReference type="ARBA" id="ARBA00004651"/>
    </source>
</evidence>
<feature type="transmembrane region" description="Helical" evidence="7">
    <location>
        <begin position="111"/>
        <end position="144"/>
    </location>
</feature>
<comment type="subcellular location">
    <subcellularLocation>
        <location evidence="1">Cell membrane</location>
        <topology evidence="1">Multi-pass membrane protein</topology>
    </subcellularLocation>
</comment>
<keyword evidence="4 7" id="KW-0812">Transmembrane</keyword>
<feature type="domain" description="MgtC/SapB/SrpB/YhiD N-terminal" evidence="8">
    <location>
        <begin position="12"/>
        <end position="149"/>
    </location>
</feature>
<evidence type="ECO:0000256" key="3">
    <source>
        <dbReference type="ARBA" id="ARBA00022475"/>
    </source>
</evidence>
<dbReference type="Proteomes" id="UP000640335">
    <property type="component" value="Unassembled WGS sequence"/>
</dbReference>
<keyword evidence="5 7" id="KW-1133">Transmembrane helix</keyword>
<evidence type="ECO:0000313" key="9">
    <source>
        <dbReference type="EMBL" id="MBD7915915.1"/>
    </source>
</evidence>
<dbReference type="PANTHER" id="PTHR33778">
    <property type="entry name" value="PROTEIN MGTC"/>
    <property type="match status" value="1"/>
</dbReference>
<evidence type="ECO:0000256" key="7">
    <source>
        <dbReference type="SAM" id="Phobius"/>
    </source>
</evidence>
<keyword evidence="3" id="KW-1003">Cell membrane</keyword>
<evidence type="ECO:0000256" key="5">
    <source>
        <dbReference type="ARBA" id="ARBA00022989"/>
    </source>
</evidence>
<feature type="transmembrane region" description="Helical" evidence="7">
    <location>
        <begin position="7"/>
        <end position="24"/>
    </location>
</feature>
<protein>
    <submittedName>
        <fullName evidence="9">MgtC/SapB family protein</fullName>
    </submittedName>
</protein>
<dbReference type="InterPro" id="IPR003416">
    <property type="entry name" value="MgtC/SapB/SrpB/YhiD_fam"/>
</dbReference>
<accession>A0ABR8Q6A9</accession>
<proteinExistence type="inferred from homology"/>
<dbReference type="PANTHER" id="PTHR33778:SF1">
    <property type="entry name" value="MAGNESIUM TRANSPORTER YHID-RELATED"/>
    <property type="match status" value="1"/>
</dbReference>
<dbReference type="InterPro" id="IPR049177">
    <property type="entry name" value="MgtC_SapB_SrpB_YhiD_N"/>
</dbReference>
<dbReference type="Pfam" id="PF02308">
    <property type="entry name" value="MgtC"/>
    <property type="match status" value="1"/>
</dbReference>
<feature type="transmembrane region" description="Helical" evidence="7">
    <location>
        <begin position="80"/>
        <end position="99"/>
    </location>
</feature>
<evidence type="ECO:0000256" key="4">
    <source>
        <dbReference type="ARBA" id="ARBA00022692"/>
    </source>
</evidence>
<evidence type="ECO:0000259" key="8">
    <source>
        <dbReference type="Pfam" id="PF02308"/>
    </source>
</evidence>
<dbReference type="RefSeq" id="WP_191750667.1">
    <property type="nucleotide sequence ID" value="NZ_JACSQZ010000050.1"/>
</dbReference>
<keyword evidence="6 7" id="KW-0472">Membrane</keyword>
<organism evidence="9 10">
    <name type="scientific">Clostridium gallinarum</name>
    <dbReference type="NCBI Taxonomy" id="2762246"/>
    <lineage>
        <taxon>Bacteria</taxon>
        <taxon>Bacillati</taxon>
        <taxon>Bacillota</taxon>
        <taxon>Clostridia</taxon>
        <taxon>Eubacteriales</taxon>
        <taxon>Clostridiaceae</taxon>
        <taxon>Clostridium</taxon>
    </lineage>
</organism>
<dbReference type="PRINTS" id="PR01837">
    <property type="entry name" value="MGTCSAPBPROT"/>
</dbReference>
<keyword evidence="10" id="KW-1185">Reference proteome</keyword>
<sequence>MEITTKEIILRIILALIIGGAIGYEREVKNRAAGFRTHILVCLGSTIISLLQIEIGNNVIQMIELNPTLGEVIKVDYGRLGSQVITGVGFIGAGTIVHTKGNIKGLTTAATLWIVACLGLSIGMGSYCISIFSTIIIFIILVFLKKIENKFISINTIKILEINFKFNDNNKMEMINFFQRKKIVIKSIEYFFKENENKEVNVKYIIYKPRYINLDKIIEELENKKYIKSVKIIK</sequence>
<comment type="similarity">
    <text evidence="2">Belongs to the MgtC/SapB family.</text>
</comment>
<evidence type="ECO:0000313" key="10">
    <source>
        <dbReference type="Proteomes" id="UP000640335"/>
    </source>
</evidence>
<name>A0ABR8Q6A9_9CLOT</name>
<evidence type="ECO:0000256" key="2">
    <source>
        <dbReference type="ARBA" id="ARBA00009298"/>
    </source>
</evidence>
<comment type="caution">
    <text evidence="9">The sequence shown here is derived from an EMBL/GenBank/DDBJ whole genome shotgun (WGS) entry which is preliminary data.</text>
</comment>
<gene>
    <name evidence="9" type="ORF">H9660_12240</name>
</gene>